<dbReference type="OrthoDB" id="757982at2759"/>
<sequence length="324" mass="36718">MMMTMMMEERENSGLKNEVLGFGPNVGVGVGGGGGLFNSTTPMGGKGTTIPNNDNDNPNRTRQMAGLGGYFGEHKIQRKKRMARQRRSSVTLLPFASSASSAAATPSHVPLPARVVDPRRLRFLFQKQLQNSDVSSLRRMVLPKKAAESHLPHLETKEGIYFSMDDMDGLHVWNFKYRFWPNNNSRMYVLENTGDFVTAHRLQVGDFIMVYQDIIDLTYVIQAKKTSQKEIYDEYTTNTVTDYFQVHNFEINRYNQLSWNDPGNMEDNNNNSACMSFVYETTSFLNDSPFDFLGGSVTNYNSRMGGHSFDNFGSVDNLSLEDFY</sequence>
<keyword evidence="2" id="KW-0805">Transcription regulation</keyword>
<dbReference type="SUPFAM" id="SSF101936">
    <property type="entry name" value="DNA-binding pseudobarrel domain"/>
    <property type="match status" value="1"/>
</dbReference>
<evidence type="ECO:0000313" key="7">
    <source>
        <dbReference type="Proteomes" id="UP000813463"/>
    </source>
</evidence>
<reference evidence="7" key="1">
    <citation type="journal article" date="2021" name="Nat. Commun.">
        <title>Genomic analyses provide insights into spinach domestication and the genetic basis of agronomic traits.</title>
        <authorList>
            <person name="Cai X."/>
            <person name="Sun X."/>
            <person name="Xu C."/>
            <person name="Sun H."/>
            <person name="Wang X."/>
            <person name="Ge C."/>
            <person name="Zhang Z."/>
            <person name="Wang Q."/>
            <person name="Fei Z."/>
            <person name="Jiao C."/>
            <person name="Wang Q."/>
        </authorList>
    </citation>
    <scope>NUCLEOTIDE SEQUENCE [LARGE SCALE GENOMIC DNA]</scope>
    <source>
        <strain evidence="7">cv. Varoflay</strain>
    </source>
</reference>
<keyword evidence="7" id="KW-1185">Reference proteome</keyword>
<dbReference type="InterPro" id="IPR003340">
    <property type="entry name" value="B3_DNA-bd"/>
</dbReference>
<dbReference type="KEGG" id="soe:110776136"/>
<dbReference type="RefSeq" id="XP_021836382.1">
    <property type="nucleotide sequence ID" value="XM_021980690.2"/>
</dbReference>
<keyword evidence="3" id="KW-0238">DNA-binding</keyword>
<dbReference type="Pfam" id="PF02362">
    <property type="entry name" value="B3"/>
    <property type="match status" value="1"/>
</dbReference>
<dbReference type="InterPro" id="IPR044800">
    <property type="entry name" value="LEC2-like"/>
</dbReference>
<evidence type="ECO:0000259" key="6">
    <source>
        <dbReference type="PROSITE" id="PS50863"/>
    </source>
</evidence>
<proteinExistence type="predicted"/>
<evidence type="ECO:0000256" key="2">
    <source>
        <dbReference type="ARBA" id="ARBA00023015"/>
    </source>
</evidence>
<dbReference type="SMART" id="SM01019">
    <property type="entry name" value="B3"/>
    <property type="match status" value="1"/>
</dbReference>
<protein>
    <submittedName>
        <fullName evidence="8">B3 domain-containing transcription factor FUS3 isoform X1</fullName>
    </submittedName>
</protein>
<dbReference type="GO" id="GO:0005634">
    <property type="term" value="C:nucleus"/>
    <property type="evidence" value="ECO:0007669"/>
    <property type="project" value="UniProtKB-SubCell"/>
</dbReference>
<accession>A0A9R0HSV2</accession>
<gene>
    <name evidence="8" type="primary">LOC110776136</name>
</gene>
<evidence type="ECO:0000256" key="1">
    <source>
        <dbReference type="ARBA" id="ARBA00004123"/>
    </source>
</evidence>
<dbReference type="GO" id="GO:0003677">
    <property type="term" value="F:DNA binding"/>
    <property type="evidence" value="ECO:0007669"/>
    <property type="project" value="UniProtKB-KW"/>
</dbReference>
<dbReference type="InterPro" id="IPR015300">
    <property type="entry name" value="DNA-bd_pseudobarrel_sf"/>
</dbReference>
<organism evidence="7 8">
    <name type="scientific">Spinacia oleracea</name>
    <name type="common">Spinach</name>
    <dbReference type="NCBI Taxonomy" id="3562"/>
    <lineage>
        <taxon>Eukaryota</taxon>
        <taxon>Viridiplantae</taxon>
        <taxon>Streptophyta</taxon>
        <taxon>Embryophyta</taxon>
        <taxon>Tracheophyta</taxon>
        <taxon>Spermatophyta</taxon>
        <taxon>Magnoliopsida</taxon>
        <taxon>eudicotyledons</taxon>
        <taxon>Gunneridae</taxon>
        <taxon>Pentapetalae</taxon>
        <taxon>Caryophyllales</taxon>
        <taxon>Chenopodiaceae</taxon>
        <taxon>Chenopodioideae</taxon>
        <taxon>Anserineae</taxon>
        <taxon>Spinacia</taxon>
    </lineage>
</organism>
<evidence type="ECO:0000256" key="4">
    <source>
        <dbReference type="ARBA" id="ARBA00023163"/>
    </source>
</evidence>
<dbReference type="Gene3D" id="2.40.330.10">
    <property type="entry name" value="DNA-binding pseudobarrel domain"/>
    <property type="match status" value="1"/>
</dbReference>
<evidence type="ECO:0000256" key="5">
    <source>
        <dbReference type="ARBA" id="ARBA00023242"/>
    </source>
</evidence>
<comment type="subcellular location">
    <subcellularLocation>
        <location evidence="1">Nucleus</location>
    </subcellularLocation>
</comment>
<dbReference type="CDD" id="cd10017">
    <property type="entry name" value="B3_DNA"/>
    <property type="match status" value="1"/>
</dbReference>
<keyword evidence="4" id="KW-0804">Transcription</keyword>
<feature type="domain" description="TF-B3" evidence="6">
    <location>
        <begin position="125"/>
        <end position="227"/>
    </location>
</feature>
<dbReference type="PANTHER" id="PTHR31140:SF73">
    <property type="entry name" value="B3 DOMAIN-CONTAINING TRANSCRIPTION FACTOR FUS3"/>
    <property type="match status" value="1"/>
</dbReference>
<keyword evidence="5" id="KW-0539">Nucleus</keyword>
<dbReference type="AlphaFoldDB" id="A0A9R0HSV2"/>
<dbReference type="PANTHER" id="PTHR31140">
    <property type="entry name" value="B3 DOMAIN-CONTAINING TRANSCRIPTION FACTOR ABI3"/>
    <property type="match status" value="1"/>
</dbReference>
<dbReference type="Proteomes" id="UP000813463">
    <property type="component" value="Chromosome 6"/>
</dbReference>
<dbReference type="PROSITE" id="PS50863">
    <property type="entry name" value="B3"/>
    <property type="match status" value="1"/>
</dbReference>
<evidence type="ECO:0000256" key="3">
    <source>
        <dbReference type="ARBA" id="ARBA00023125"/>
    </source>
</evidence>
<reference evidence="8" key="2">
    <citation type="submission" date="2025-08" db="UniProtKB">
        <authorList>
            <consortium name="RefSeq"/>
        </authorList>
    </citation>
    <scope>IDENTIFICATION</scope>
    <source>
        <tissue evidence="8">Leaf</tissue>
    </source>
</reference>
<dbReference type="GeneID" id="110776136"/>
<name>A0A9R0HSV2_SPIOL</name>
<evidence type="ECO:0000313" key="8">
    <source>
        <dbReference type="RefSeq" id="XP_021836382.1"/>
    </source>
</evidence>
<dbReference type="GO" id="GO:0003700">
    <property type="term" value="F:DNA-binding transcription factor activity"/>
    <property type="evidence" value="ECO:0007669"/>
    <property type="project" value="InterPro"/>
</dbReference>